<keyword evidence="6" id="KW-0808">Transferase</keyword>
<evidence type="ECO:0000313" key="17">
    <source>
        <dbReference type="Proteomes" id="UP000184603"/>
    </source>
</evidence>
<dbReference type="PRINTS" id="PR00344">
    <property type="entry name" value="BCTRLSENSOR"/>
</dbReference>
<dbReference type="Gene3D" id="3.30.565.10">
    <property type="entry name" value="Histidine kinase-like ATPase, C-terminal domain"/>
    <property type="match status" value="1"/>
</dbReference>
<gene>
    <name evidence="16" type="ORF">SAMN02745220_02713</name>
</gene>
<dbReference type="SMART" id="SM00387">
    <property type="entry name" value="HATPase_c"/>
    <property type="match status" value="1"/>
</dbReference>
<dbReference type="EMBL" id="FRFE01000012">
    <property type="protein sequence ID" value="SHO49130.1"/>
    <property type="molecule type" value="Genomic_DNA"/>
</dbReference>
<accession>A0A1M7Y930</accession>
<dbReference type="AlphaFoldDB" id="A0A1M7Y930"/>
<feature type="transmembrane region" description="Helical" evidence="14">
    <location>
        <begin position="36"/>
        <end position="58"/>
    </location>
</feature>
<dbReference type="CDD" id="cd00082">
    <property type="entry name" value="HisKA"/>
    <property type="match status" value="1"/>
</dbReference>
<comment type="catalytic activity">
    <reaction evidence="1">
        <text>ATP + protein L-histidine = ADP + protein N-phospho-L-histidine.</text>
        <dbReference type="EC" id="2.7.13.3"/>
    </reaction>
</comment>
<dbReference type="GO" id="GO:0005886">
    <property type="term" value="C:plasma membrane"/>
    <property type="evidence" value="ECO:0007669"/>
    <property type="project" value="UniProtKB-SubCell"/>
</dbReference>
<dbReference type="SUPFAM" id="SSF55874">
    <property type="entry name" value="ATPase domain of HSP90 chaperone/DNA topoisomerase II/histidine kinase"/>
    <property type="match status" value="1"/>
</dbReference>
<evidence type="ECO:0000256" key="11">
    <source>
        <dbReference type="ARBA" id="ARBA00022989"/>
    </source>
</evidence>
<evidence type="ECO:0000256" key="5">
    <source>
        <dbReference type="ARBA" id="ARBA00022553"/>
    </source>
</evidence>
<dbReference type="SMART" id="SM00388">
    <property type="entry name" value="HisKA"/>
    <property type="match status" value="1"/>
</dbReference>
<dbReference type="InterPro" id="IPR036097">
    <property type="entry name" value="HisK_dim/P_sf"/>
</dbReference>
<dbReference type="STRING" id="1121416.SAMN02745220_02713"/>
<keyword evidence="13 14" id="KW-0472">Membrane</keyword>
<keyword evidence="12" id="KW-0902">Two-component regulatory system</keyword>
<keyword evidence="5" id="KW-0597">Phosphoprotein</keyword>
<evidence type="ECO:0000256" key="3">
    <source>
        <dbReference type="ARBA" id="ARBA00012438"/>
    </source>
</evidence>
<dbReference type="Gene3D" id="3.30.450.20">
    <property type="entry name" value="PAS domain"/>
    <property type="match status" value="1"/>
</dbReference>
<dbReference type="Pfam" id="PF00512">
    <property type="entry name" value="HisKA"/>
    <property type="match status" value="1"/>
</dbReference>
<keyword evidence="4" id="KW-1003">Cell membrane</keyword>
<dbReference type="Pfam" id="PF02518">
    <property type="entry name" value="HATPase_c"/>
    <property type="match status" value="1"/>
</dbReference>
<dbReference type="InterPro" id="IPR005467">
    <property type="entry name" value="His_kinase_dom"/>
</dbReference>
<sequence length="574" mass="64560">MNTKNPFTIFDWIAPNAVRNPVDADSGQRSYAQLSMVLYSSMLLIAIVPVLVVGWLGYQNYNRLFQISEQEELQWKIDGKIKSIEHMVTSLKSVVQFTARRDRYMELTENDNLEELFIRIQHQYAFFADLGVIDQSGIQQAYYGPYNLQGADYSKEKWLQEVFDKGVYISGVYTGYRKVPHFAIAVSNLDPKTRQLWVLRATIDASTLQEFIDTIKTNATDDLFLVDGNGVLQTSSGYYGKTLAKFGSPVEVGIHHKLSDRGEDTFEAIGTINNTPWSLVLLKRRYIHHDEWKNFRARFIFIIFTCILMSLIVVHTLVKMLTGLIKKTDEMQIAMLKEAEHTDKLASIGRLAAGVGHEINNPLAIISQKAGLIEDLLEMTSDFEYKDTVKNNLGGISKSVERCKAITHRLLGFARRTDVTEEPLQVNDIIGEVLQFLDNAMLYSRIKLELHLQSDLPEAVSDRLQLQQIFLNIINNAIDAIGKDGVISITTHTVAGDVRVVIQDNGPGIDKQILPHIFEPFYTTKETGKGTGLGLSICYGLIKKLGGDITVRSVVGQGTAFTITIPVHREEHGE</sequence>
<keyword evidence="10" id="KW-0067">ATP-binding</keyword>
<organism evidence="16 17">
    <name type="scientific">Desulfopila aestuarii DSM 18488</name>
    <dbReference type="NCBI Taxonomy" id="1121416"/>
    <lineage>
        <taxon>Bacteria</taxon>
        <taxon>Pseudomonadati</taxon>
        <taxon>Thermodesulfobacteriota</taxon>
        <taxon>Desulfobulbia</taxon>
        <taxon>Desulfobulbales</taxon>
        <taxon>Desulfocapsaceae</taxon>
        <taxon>Desulfopila</taxon>
    </lineage>
</organism>
<evidence type="ECO:0000256" key="13">
    <source>
        <dbReference type="ARBA" id="ARBA00023136"/>
    </source>
</evidence>
<dbReference type="RefSeq" id="WP_073613991.1">
    <property type="nucleotide sequence ID" value="NZ_FRFE01000012.1"/>
</dbReference>
<comment type="subcellular location">
    <subcellularLocation>
        <location evidence="2">Cell membrane</location>
        <topology evidence="2">Multi-pass membrane protein</topology>
    </subcellularLocation>
</comment>
<dbReference type="InterPro" id="IPR003594">
    <property type="entry name" value="HATPase_dom"/>
</dbReference>
<evidence type="ECO:0000256" key="12">
    <source>
        <dbReference type="ARBA" id="ARBA00023012"/>
    </source>
</evidence>
<dbReference type="Pfam" id="PF02743">
    <property type="entry name" value="dCache_1"/>
    <property type="match status" value="1"/>
</dbReference>
<dbReference type="PANTHER" id="PTHR43065">
    <property type="entry name" value="SENSOR HISTIDINE KINASE"/>
    <property type="match status" value="1"/>
</dbReference>
<dbReference type="GO" id="GO:0000155">
    <property type="term" value="F:phosphorelay sensor kinase activity"/>
    <property type="evidence" value="ECO:0007669"/>
    <property type="project" value="InterPro"/>
</dbReference>
<evidence type="ECO:0000256" key="14">
    <source>
        <dbReference type="SAM" id="Phobius"/>
    </source>
</evidence>
<dbReference type="PANTHER" id="PTHR43065:SF46">
    <property type="entry name" value="C4-DICARBOXYLATE TRANSPORT SENSOR PROTEIN DCTB"/>
    <property type="match status" value="1"/>
</dbReference>
<keyword evidence="9 16" id="KW-0418">Kinase</keyword>
<evidence type="ECO:0000313" key="16">
    <source>
        <dbReference type="EMBL" id="SHO49130.1"/>
    </source>
</evidence>
<dbReference type="Proteomes" id="UP000184603">
    <property type="component" value="Unassembled WGS sequence"/>
</dbReference>
<name>A0A1M7Y930_9BACT</name>
<keyword evidence="17" id="KW-1185">Reference proteome</keyword>
<keyword evidence="8" id="KW-0547">Nucleotide-binding</keyword>
<dbReference type="GO" id="GO:0005524">
    <property type="term" value="F:ATP binding"/>
    <property type="evidence" value="ECO:0007669"/>
    <property type="project" value="UniProtKB-KW"/>
</dbReference>
<evidence type="ECO:0000256" key="2">
    <source>
        <dbReference type="ARBA" id="ARBA00004651"/>
    </source>
</evidence>
<reference evidence="16 17" key="1">
    <citation type="submission" date="2016-12" db="EMBL/GenBank/DDBJ databases">
        <authorList>
            <person name="Song W.-J."/>
            <person name="Kurnit D.M."/>
        </authorList>
    </citation>
    <scope>NUCLEOTIDE SEQUENCE [LARGE SCALE GENOMIC DNA]</scope>
    <source>
        <strain evidence="16 17">DSM 18488</strain>
    </source>
</reference>
<evidence type="ECO:0000256" key="9">
    <source>
        <dbReference type="ARBA" id="ARBA00022777"/>
    </source>
</evidence>
<dbReference type="Gene3D" id="1.10.287.130">
    <property type="match status" value="1"/>
</dbReference>
<dbReference type="PROSITE" id="PS50109">
    <property type="entry name" value="HIS_KIN"/>
    <property type="match status" value="1"/>
</dbReference>
<dbReference type="InterPro" id="IPR036890">
    <property type="entry name" value="HATPase_C_sf"/>
</dbReference>
<dbReference type="InterPro" id="IPR003661">
    <property type="entry name" value="HisK_dim/P_dom"/>
</dbReference>
<feature type="domain" description="Histidine kinase" evidence="15">
    <location>
        <begin position="354"/>
        <end position="569"/>
    </location>
</feature>
<dbReference type="InterPro" id="IPR004358">
    <property type="entry name" value="Sig_transdc_His_kin-like_C"/>
</dbReference>
<keyword evidence="7 14" id="KW-0812">Transmembrane</keyword>
<evidence type="ECO:0000256" key="1">
    <source>
        <dbReference type="ARBA" id="ARBA00000085"/>
    </source>
</evidence>
<dbReference type="SUPFAM" id="SSF47384">
    <property type="entry name" value="Homodimeric domain of signal transducing histidine kinase"/>
    <property type="match status" value="1"/>
</dbReference>
<proteinExistence type="predicted"/>
<evidence type="ECO:0000256" key="7">
    <source>
        <dbReference type="ARBA" id="ARBA00022692"/>
    </source>
</evidence>
<dbReference type="EC" id="2.7.13.3" evidence="3"/>
<feature type="transmembrane region" description="Helical" evidence="14">
    <location>
        <begin position="299"/>
        <end position="318"/>
    </location>
</feature>
<evidence type="ECO:0000256" key="4">
    <source>
        <dbReference type="ARBA" id="ARBA00022475"/>
    </source>
</evidence>
<dbReference type="InterPro" id="IPR033479">
    <property type="entry name" value="dCache_1"/>
</dbReference>
<evidence type="ECO:0000256" key="10">
    <source>
        <dbReference type="ARBA" id="ARBA00022840"/>
    </source>
</evidence>
<protein>
    <recommendedName>
        <fullName evidence="3">histidine kinase</fullName>
        <ecNumber evidence="3">2.7.13.3</ecNumber>
    </recommendedName>
</protein>
<keyword evidence="11 14" id="KW-1133">Transmembrane helix</keyword>
<evidence type="ECO:0000256" key="8">
    <source>
        <dbReference type="ARBA" id="ARBA00022741"/>
    </source>
</evidence>
<evidence type="ECO:0000259" key="15">
    <source>
        <dbReference type="PROSITE" id="PS50109"/>
    </source>
</evidence>
<evidence type="ECO:0000256" key="6">
    <source>
        <dbReference type="ARBA" id="ARBA00022679"/>
    </source>
</evidence>
<dbReference type="OrthoDB" id="9777714at2"/>